<evidence type="ECO:0000259" key="11">
    <source>
        <dbReference type="PROSITE" id="PS51713"/>
    </source>
</evidence>
<dbReference type="SUPFAM" id="SSF52540">
    <property type="entry name" value="P-loop containing nucleoside triphosphate hydrolases"/>
    <property type="match status" value="1"/>
</dbReference>
<keyword evidence="7" id="KW-0699">rRNA-binding</keyword>
<dbReference type="InterPro" id="IPR009019">
    <property type="entry name" value="KH_sf_prok-type"/>
</dbReference>
<dbReference type="InterPro" id="IPR027417">
    <property type="entry name" value="P-loop_NTPase"/>
</dbReference>
<evidence type="ECO:0000256" key="6">
    <source>
        <dbReference type="ARBA" id="ARBA00023134"/>
    </source>
</evidence>
<feature type="domain" description="KH type-2" evidence="10">
    <location>
        <begin position="201"/>
        <end position="285"/>
    </location>
</feature>
<dbReference type="GO" id="GO:0005886">
    <property type="term" value="C:plasma membrane"/>
    <property type="evidence" value="ECO:0007669"/>
    <property type="project" value="UniProtKB-SubCell"/>
</dbReference>
<dbReference type="Pfam" id="PF07650">
    <property type="entry name" value="KH_2"/>
    <property type="match status" value="1"/>
</dbReference>
<feature type="region of interest" description="G3" evidence="8">
    <location>
        <begin position="68"/>
        <end position="71"/>
    </location>
</feature>
<evidence type="ECO:0000313" key="12">
    <source>
        <dbReference type="EMBL" id="SMD37865.1"/>
    </source>
</evidence>
<dbReference type="PROSITE" id="PS50823">
    <property type="entry name" value="KH_TYPE_2"/>
    <property type="match status" value="1"/>
</dbReference>
<comment type="subunit">
    <text evidence="7">Monomer.</text>
</comment>
<dbReference type="InterPro" id="IPR005225">
    <property type="entry name" value="Small_GTP-bd"/>
</dbReference>
<gene>
    <name evidence="7" type="primary">era</name>
    <name evidence="12" type="ORF">SAMN04488029_3504</name>
</gene>
<organism evidence="12 13">
    <name type="scientific">Reichenbachiella faecimaris</name>
    <dbReference type="NCBI Taxonomy" id="692418"/>
    <lineage>
        <taxon>Bacteria</taxon>
        <taxon>Pseudomonadati</taxon>
        <taxon>Bacteroidota</taxon>
        <taxon>Cytophagia</taxon>
        <taxon>Cytophagales</taxon>
        <taxon>Reichenbachiellaceae</taxon>
        <taxon>Reichenbachiella</taxon>
    </lineage>
</organism>
<dbReference type="GO" id="GO:0005525">
    <property type="term" value="F:GTP binding"/>
    <property type="evidence" value="ECO:0007669"/>
    <property type="project" value="UniProtKB-UniRule"/>
</dbReference>
<dbReference type="NCBIfam" id="NF000908">
    <property type="entry name" value="PRK00089.1"/>
    <property type="match status" value="1"/>
</dbReference>
<dbReference type="PRINTS" id="PR00326">
    <property type="entry name" value="GTP1OBG"/>
</dbReference>
<dbReference type="GO" id="GO:0000028">
    <property type="term" value="P:ribosomal small subunit assembly"/>
    <property type="evidence" value="ECO:0007669"/>
    <property type="project" value="TreeGrafter"/>
</dbReference>
<evidence type="ECO:0000256" key="7">
    <source>
        <dbReference type="HAMAP-Rule" id="MF_00367"/>
    </source>
</evidence>
<dbReference type="PANTHER" id="PTHR42698">
    <property type="entry name" value="GTPASE ERA"/>
    <property type="match status" value="1"/>
</dbReference>
<evidence type="ECO:0000256" key="9">
    <source>
        <dbReference type="RuleBase" id="RU003761"/>
    </source>
</evidence>
<comment type="subcellular location">
    <subcellularLocation>
        <location evidence="7">Cytoplasm</location>
    </subcellularLocation>
    <subcellularLocation>
        <location evidence="7">Cell membrane</location>
        <topology evidence="7">Peripheral membrane protein</topology>
    </subcellularLocation>
</comment>
<dbReference type="InterPro" id="IPR015946">
    <property type="entry name" value="KH_dom-like_a/b"/>
</dbReference>
<feature type="region of interest" description="G5" evidence="8">
    <location>
        <begin position="157"/>
        <end position="159"/>
    </location>
</feature>
<feature type="region of interest" description="G1" evidence="8">
    <location>
        <begin position="21"/>
        <end position="28"/>
    </location>
</feature>
<keyword evidence="3 7" id="KW-0690">Ribosome biogenesis</keyword>
<comment type="function">
    <text evidence="7">An essential GTPase that binds both GDP and GTP, with rapid nucleotide exchange. Plays a role in 16S rRNA processing and 30S ribosomal subunit biogenesis and possibly also in cell cycle regulation and energy metabolism.</text>
</comment>
<feature type="region of interest" description="G2" evidence="8">
    <location>
        <begin position="47"/>
        <end position="51"/>
    </location>
</feature>
<evidence type="ECO:0000256" key="8">
    <source>
        <dbReference type="PROSITE-ProRule" id="PRU01050"/>
    </source>
</evidence>
<feature type="region of interest" description="G4" evidence="8">
    <location>
        <begin position="128"/>
        <end position="131"/>
    </location>
</feature>
<proteinExistence type="inferred from homology"/>
<dbReference type="FunFam" id="3.30.300.20:FF:000003">
    <property type="entry name" value="GTPase Era"/>
    <property type="match status" value="1"/>
</dbReference>
<dbReference type="PANTHER" id="PTHR42698:SF1">
    <property type="entry name" value="GTPASE ERA, MITOCHONDRIAL"/>
    <property type="match status" value="1"/>
</dbReference>
<feature type="binding site" evidence="7">
    <location>
        <begin position="68"/>
        <end position="72"/>
    </location>
    <ligand>
        <name>GTP</name>
        <dbReference type="ChEBI" id="CHEBI:37565"/>
    </ligand>
</feature>
<sequence length="301" mass="34342">MDFISSMSETNFKSGFVSIVGKPNVGKSTLMNALVGDNLSIITSKAQTTRHRIMGVLTGDSFQIIYSDTPGLLKPQYTLQESMMKFVSASLEDADLVLYVVELMEKHEDEETLERIIASGTPVIFVINKCDLNKGSRLTDKIDYWNLLYPEVEILTVSALNNENVDLLFTRILELMPEHPAYFPGDTLTDKPEKFFASEIIREQIFKNYKQEVPYSTEVEIESFKEDEDIIRLRAEIYVERKSQKGIIIGKGGEAIKKVGTEARLQLEKFFDKKVFLETFVKVASDWRKKDSLLKKFGYKG</sequence>
<dbReference type="AlphaFoldDB" id="A0A1W2GMH0"/>
<dbReference type="NCBIfam" id="TIGR00231">
    <property type="entry name" value="small_GTP"/>
    <property type="match status" value="1"/>
</dbReference>
<name>A0A1W2GMH0_REIFA</name>
<keyword evidence="7" id="KW-0472">Membrane</keyword>
<evidence type="ECO:0000259" key="10">
    <source>
        <dbReference type="PROSITE" id="PS50823"/>
    </source>
</evidence>
<evidence type="ECO:0000256" key="4">
    <source>
        <dbReference type="ARBA" id="ARBA00022741"/>
    </source>
</evidence>
<comment type="similarity">
    <text evidence="1 7 8 9">Belongs to the TRAFAC class TrmE-Era-EngA-EngB-Septin-like GTPase superfamily. Era GTPase family.</text>
</comment>
<dbReference type="InterPro" id="IPR004044">
    <property type="entry name" value="KH_dom_type_2"/>
</dbReference>
<dbReference type="PROSITE" id="PS51713">
    <property type="entry name" value="G_ERA"/>
    <property type="match status" value="1"/>
</dbReference>
<dbReference type="InterPro" id="IPR005662">
    <property type="entry name" value="GTPase_Era-like"/>
</dbReference>
<dbReference type="Pfam" id="PF01926">
    <property type="entry name" value="MMR_HSR1"/>
    <property type="match status" value="1"/>
</dbReference>
<keyword evidence="13" id="KW-1185">Reference proteome</keyword>
<dbReference type="CDD" id="cd22534">
    <property type="entry name" value="KH-II_Era"/>
    <property type="match status" value="1"/>
</dbReference>
<dbReference type="GO" id="GO:0005829">
    <property type="term" value="C:cytosol"/>
    <property type="evidence" value="ECO:0007669"/>
    <property type="project" value="TreeGrafter"/>
</dbReference>
<dbReference type="GO" id="GO:0043024">
    <property type="term" value="F:ribosomal small subunit binding"/>
    <property type="evidence" value="ECO:0007669"/>
    <property type="project" value="TreeGrafter"/>
</dbReference>
<dbReference type="Proteomes" id="UP000192472">
    <property type="component" value="Unassembled WGS sequence"/>
</dbReference>
<keyword evidence="7" id="KW-1003">Cell membrane</keyword>
<dbReference type="SUPFAM" id="SSF54814">
    <property type="entry name" value="Prokaryotic type KH domain (KH-domain type II)"/>
    <property type="match status" value="1"/>
</dbReference>
<dbReference type="InterPro" id="IPR030388">
    <property type="entry name" value="G_ERA_dom"/>
</dbReference>
<evidence type="ECO:0000256" key="5">
    <source>
        <dbReference type="ARBA" id="ARBA00022884"/>
    </source>
</evidence>
<dbReference type="CDD" id="cd04163">
    <property type="entry name" value="Era"/>
    <property type="match status" value="1"/>
</dbReference>
<dbReference type="InterPro" id="IPR006073">
    <property type="entry name" value="GTP-bd"/>
</dbReference>
<keyword evidence="7" id="KW-0963">Cytoplasm</keyword>
<keyword evidence="4 7" id="KW-0547">Nucleotide-binding</keyword>
<evidence type="ECO:0000256" key="3">
    <source>
        <dbReference type="ARBA" id="ARBA00022517"/>
    </source>
</evidence>
<keyword evidence="5 7" id="KW-0694">RNA-binding</keyword>
<keyword evidence="6 7" id="KW-0342">GTP-binding</keyword>
<dbReference type="GO" id="GO:0070181">
    <property type="term" value="F:small ribosomal subunit rRNA binding"/>
    <property type="evidence" value="ECO:0007669"/>
    <property type="project" value="UniProtKB-UniRule"/>
</dbReference>
<evidence type="ECO:0000313" key="13">
    <source>
        <dbReference type="Proteomes" id="UP000192472"/>
    </source>
</evidence>
<protein>
    <recommendedName>
        <fullName evidence="2 7">GTPase Era</fullName>
    </recommendedName>
</protein>
<dbReference type="HAMAP" id="MF_00367">
    <property type="entry name" value="GTPase_Era"/>
    <property type="match status" value="1"/>
</dbReference>
<feature type="binding site" evidence="7">
    <location>
        <begin position="21"/>
        <end position="28"/>
    </location>
    <ligand>
        <name>GTP</name>
        <dbReference type="ChEBI" id="CHEBI:37565"/>
    </ligand>
</feature>
<evidence type="ECO:0000256" key="1">
    <source>
        <dbReference type="ARBA" id="ARBA00007921"/>
    </source>
</evidence>
<feature type="domain" description="Era-type G" evidence="11">
    <location>
        <begin position="13"/>
        <end position="178"/>
    </location>
</feature>
<feature type="binding site" evidence="7">
    <location>
        <begin position="128"/>
        <end position="131"/>
    </location>
    <ligand>
        <name>GTP</name>
        <dbReference type="ChEBI" id="CHEBI:37565"/>
    </ligand>
</feature>
<dbReference type="GO" id="GO:0003924">
    <property type="term" value="F:GTPase activity"/>
    <property type="evidence" value="ECO:0007669"/>
    <property type="project" value="UniProtKB-UniRule"/>
</dbReference>
<dbReference type="STRING" id="692418.SAMN04488029_3504"/>
<evidence type="ECO:0000256" key="2">
    <source>
        <dbReference type="ARBA" id="ARBA00020484"/>
    </source>
</evidence>
<dbReference type="Gene3D" id="3.30.300.20">
    <property type="match status" value="1"/>
</dbReference>
<reference evidence="12 13" key="1">
    <citation type="submission" date="2017-04" db="EMBL/GenBank/DDBJ databases">
        <authorList>
            <person name="Afonso C.L."/>
            <person name="Miller P.J."/>
            <person name="Scott M.A."/>
            <person name="Spackman E."/>
            <person name="Goraichik I."/>
            <person name="Dimitrov K.M."/>
            <person name="Suarez D.L."/>
            <person name="Swayne D.E."/>
        </authorList>
    </citation>
    <scope>NUCLEOTIDE SEQUENCE [LARGE SCALE GENOMIC DNA]</scope>
    <source>
        <strain evidence="12 13">DSM 26133</strain>
    </source>
</reference>
<dbReference type="Gene3D" id="3.40.50.300">
    <property type="entry name" value="P-loop containing nucleotide triphosphate hydrolases"/>
    <property type="match status" value="1"/>
</dbReference>
<dbReference type="NCBIfam" id="TIGR00436">
    <property type="entry name" value="era"/>
    <property type="match status" value="1"/>
</dbReference>
<accession>A0A1W2GMH0</accession>
<dbReference type="EMBL" id="FWYF01000004">
    <property type="protein sequence ID" value="SMD37865.1"/>
    <property type="molecule type" value="Genomic_DNA"/>
</dbReference>